<evidence type="ECO:0000313" key="3">
    <source>
        <dbReference type="Proteomes" id="UP000279236"/>
    </source>
</evidence>
<feature type="compositionally biased region" description="Pro residues" evidence="1">
    <location>
        <begin position="68"/>
        <end position="78"/>
    </location>
</feature>
<feature type="compositionally biased region" description="Pro residues" evidence="1">
    <location>
        <begin position="35"/>
        <end position="58"/>
    </location>
</feature>
<name>A0A427YC09_9TREE</name>
<dbReference type="SUPFAM" id="SSF54928">
    <property type="entry name" value="RNA-binding domain, RBD"/>
    <property type="match status" value="1"/>
</dbReference>
<protein>
    <recommendedName>
        <fullName evidence="4">RRM domain-containing protein</fullName>
    </recommendedName>
</protein>
<dbReference type="AlphaFoldDB" id="A0A427YC09"/>
<evidence type="ECO:0000313" key="2">
    <source>
        <dbReference type="EMBL" id="RSH88507.1"/>
    </source>
</evidence>
<dbReference type="CDD" id="cd00590">
    <property type="entry name" value="RRM_SF"/>
    <property type="match status" value="1"/>
</dbReference>
<keyword evidence="3" id="KW-1185">Reference proteome</keyword>
<accession>A0A427YC09</accession>
<organism evidence="2 3">
    <name type="scientific">Apiotrichum porosum</name>
    <dbReference type="NCBI Taxonomy" id="105984"/>
    <lineage>
        <taxon>Eukaryota</taxon>
        <taxon>Fungi</taxon>
        <taxon>Dikarya</taxon>
        <taxon>Basidiomycota</taxon>
        <taxon>Agaricomycotina</taxon>
        <taxon>Tremellomycetes</taxon>
        <taxon>Trichosporonales</taxon>
        <taxon>Trichosporonaceae</taxon>
        <taxon>Apiotrichum</taxon>
    </lineage>
</organism>
<proteinExistence type="predicted"/>
<reference evidence="2 3" key="1">
    <citation type="submission" date="2018-11" db="EMBL/GenBank/DDBJ databases">
        <title>Genome sequence of Apiotrichum porosum DSM 27194.</title>
        <authorList>
            <person name="Aliyu H."/>
            <person name="Gorte O."/>
            <person name="Ochsenreither K."/>
        </authorList>
    </citation>
    <scope>NUCLEOTIDE SEQUENCE [LARGE SCALE GENOMIC DNA]</scope>
    <source>
        <strain evidence="2 3">DSM 27194</strain>
    </source>
</reference>
<feature type="compositionally biased region" description="Pro residues" evidence="1">
    <location>
        <begin position="125"/>
        <end position="135"/>
    </location>
</feature>
<dbReference type="Proteomes" id="UP000279236">
    <property type="component" value="Unassembled WGS sequence"/>
</dbReference>
<feature type="compositionally biased region" description="Polar residues" evidence="1">
    <location>
        <begin position="671"/>
        <end position="687"/>
    </location>
</feature>
<feature type="compositionally biased region" description="Pro residues" evidence="1">
    <location>
        <begin position="394"/>
        <end position="406"/>
    </location>
</feature>
<sequence>MTGYNGGGGGYPPPPPGHYLPPYPPSAPGFDSARRPPPPSGFPPGPPPPSGGFPPFPPGGGGFNQAPAPLPPRPPFPPVEQYNPVTSSSLPPKPTFTSYDPYVPAAYDPSAPQIHGNSSGGGYVPPRPQAQPQRPPARSGTASNEIADLPLLTSPTTATIGSYTANVYSLPDSQLPITKYVSVNPDEGVDIHRAVCQSGITKSLWYAEASVRAGEGWGSAIEWVLETSMSGAKLRVCAGNNDSLGTELSAIIKAVEGFYDQLKQSIRTAKPMLHELVLFCSSPAAIVSIDTSSRPESLQFCRLWASVCTEFARAHLTLVYLPSGNNDVEGLVLARKIADVASANSYAKRKKDRVIEDIYYRPGGGDPAPRGSTEGGPWQRGDADPSRRKSPFERPQPLPSPVPEYSPSPVASQPPQSPIEAPLPLLRSPFPPNSTLLPPVPDVSEDEPLQPRAGALCVTHFPDKASAKELGILFAQFGDINSVDIFSIPPVKPRFAFVTYTEPTVSIAGVVAALNHKPVKVDPQFAETHAEHLAIWNGHVSLLTVVESDANRLLPLALAKEFTNLPAYATEYKGTDPYGKRERDTSADIRPLPKRLKSGLSDTPEDKSDANPVAITSSDSHPARPASSTLSDSMAIAAPSSPPDANGSQNSHPHGLPPTPLTASHPGEPSSAMSSPSGKPPLTNSAAEPQEFPIKLSGKTLQAQINLVRNVFVKHDKSNWIAHTCLIATDLDQARRALQADLYATDEAFINGRDLEGTLSSRGFTAPRVDAFITKVLKVLDGIALADELEQGGPPAALVEDSSSLEAELAAALDEYPEQTREAMTAAGKVLEYLDRGKNAQEKKRLDVERRVGVLQGMVKIGEQVSSVVRYLLTDGQ</sequence>
<feature type="compositionally biased region" description="Polar residues" evidence="1">
    <location>
        <begin position="614"/>
        <end position="632"/>
    </location>
</feature>
<gene>
    <name evidence="2" type="ORF">EHS24_001052</name>
</gene>
<dbReference type="InterPro" id="IPR035979">
    <property type="entry name" value="RBD_domain_sf"/>
</dbReference>
<feature type="compositionally biased region" description="Basic and acidic residues" evidence="1">
    <location>
        <begin position="381"/>
        <end position="392"/>
    </location>
</feature>
<feature type="region of interest" description="Disordered" evidence="1">
    <location>
        <begin position="359"/>
        <end position="448"/>
    </location>
</feature>
<dbReference type="RefSeq" id="XP_028480715.1">
    <property type="nucleotide sequence ID" value="XM_028616858.1"/>
</dbReference>
<dbReference type="Gene3D" id="3.30.70.330">
    <property type="match status" value="1"/>
</dbReference>
<feature type="compositionally biased region" description="Gly residues" evidence="1">
    <location>
        <begin position="1"/>
        <end position="10"/>
    </location>
</feature>
<dbReference type="OrthoDB" id="2573941at2759"/>
<feature type="compositionally biased region" description="Pro residues" evidence="1">
    <location>
        <begin position="11"/>
        <end position="27"/>
    </location>
</feature>
<feature type="compositionally biased region" description="Polar residues" evidence="1">
    <location>
        <begin position="83"/>
        <end position="93"/>
    </location>
</feature>
<feature type="region of interest" description="Disordered" evidence="1">
    <location>
        <begin position="571"/>
        <end position="687"/>
    </location>
</feature>
<dbReference type="EMBL" id="RSCE01000001">
    <property type="protein sequence ID" value="RSH88507.1"/>
    <property type="molecule type" value="Genomic_DNA"/>
</dbReference>
<evidence type="ECO:0008006" key="4">
    <source>
        <dbReference type="Google" id="ProtNLM"/>
    </source>
</evidence>
<dbReference type="GO" id="GO:0003676">
    <property type="term" value="F:nucleic acid binding"/>
    <property type="evidence" value="ECO:0007669"/>
    <property type="project" value="InterPro"/>
</dbReference>
<feature type="region of interest" description="Disordered" evidence="1">
    <location>
        <begin position="107"/>
        <end position="147"/>
    </location>
</feature>
<dbReference type="GeneID" id="39585595"/>
<comment type="caution">
    <text evidence="2">The sequence shown here is derived from an EMBL/GenBank/DDBJ whole genome shotgun (WGS) entry which is preliminary data.</text>
</comment>
<evidence type="ECO:0000256" key="1">
    <source>
        <dbReference type="SAM" id="MobiDB-lite"/>
    </source>
</evidence>
<feature type="region of interest" description="Disordered" evidence="1">
    <location>
        <begin position="1"/>
        <end position="93"/>
    </location>
</feature>
<feature type="compositionally biased region" description="Basic and acidic residues" evidence="1">
    <location>
        <begin position="578"/>
        <end position="587"/>
    </location>
</feature>
<dbReference type="InterPro" id="IPR012677">
    <property type="entry name" value="Nucleotide-bd_a/b_plait_sf"/>
</dbReference>